<keyword evidence="4" id="KW-0186">Copper</keyword>
<evidence type="ECO:0000256" key="1">
    <source>
        <dbReference type="ARBA" id="ARBA00022448"/>
    </source>
</evidence>
<feature type="domain" description="Blue (type 1) copper" evidence="7">
    <location>
        <begin position="98"/>
        <end position="139"/>
    </location>
</feature>
<evidence type="ECO:0000259" key="7">
    <source>
        <dbReference type="Pfam" id="PF00127"/>
    </source>
</evidence>
<evidence type="ECO:0000256" key="2">
    <source>
        <dbReference type="ARBA" id="ARBA00022723"/>
    </source>
</evidence>
<feature type="signal peptide" evidence="6">
    <location>
        <begin position="1"/>
        <end position="24"/>
    </location>
</feature>
<proteinExistence type="predicted"/>
<evidence type="ECO:0000256" key="3">
    <source>
        <dbReference type="ARBA" id="ARBA00022982"/>
    </source>
</evidence>
<dbReference type="Proteomes" id="UP001223072">
    <property type="component" value="Unassembled WGS sequence"/>
</dbReference>
<evidence type="ECO:0000256" key="6">
    <source>
        <dbReference type="SAM" id="SignalP"/>
    </source>
</evidence>
<accession>A0ABU0RV09</accession>
<evidence type="ECO:0000256" key="5">
    <source>
        <dbReference type="SAM" id="MobiDB-lite"/>
    </source>
</evidence>
<dbReference type="SUPFAM" id="SSF49503">
    <property type="entry name" value="Cupredoxins"/>
    <property type="match status" value="1"/>
</dbReference>
<feature type="region of interest" description="Disordered" evidence="5">
    <location>
        <begin position="138"/>
        <end position="158"/>
    </location>
</feature>
<name>A0ABU0RV09_9ACTN</name>
<dbReference type="InterPro" id="IPR028871">
    <property type="entry name" value="BlueCu_1_BS"/>
</dbReference>
<organism evidence="8 9">
    <name type="scientific">Streptomyces turgidiscabies</name>
    <dbReference type="NCBI Taxonomy" id="85558"/>
    <lineage>
        <taxon>Bacteria</taxon>
        <taxon>Bacillati</taxon>
        <taxon>Actinomycetota</taxon>
        <taxon>Actinomycetes</taxon>
        <taxon>Kitasatosporales</taxon>
        <taxon>Streptomycetaceae</taxon>
        <taxon>Streptomyces</taxon>
    </lineage>
</organism>
<dbReference type="RefSeq" id="WP_307629288.1">
    <property type="nucleotide sequence ID" value="NZ_JAUSZS010000007.1"/>
</dbReference>
<dbReference type="EMBL" id="JAUSZS010000007">
    <property type="protein sequence ID" value="MDQ0935791.1"/>
    <property type="molecule type" value="Genomic_DNA"/>
</dbReference>
<dbReference type="PROSITE" id="PS51257">
    <property type="entry name" value="PROKAR_LIPOPROTEIN"/>
    <property type="match status" value="1"/>
</dbReference>
<comment type="caution">
    <text evidence="8">The sequence shown here is derived from an EMBL/GenBank/DDBJ whole genome shotgun (WGS) entry which is preliminary data.</text>
</comment>
<dbReference type="InterPro" id="IPR008972">
    <property type="entry name" value="Cupredoxin"/>
</dbReference>
<dbReference type="Pfam" id="PF00127">
    <property type="entry name" value="Copper-bind"/>
    <property type="match status" value="1"/>
</dbReference>
<dbReference type="Gene3D" id="2.60.40.420">
    <property type="entry name" value="Cupredoxins - blue copper proteins"/>
    <property type="match status" value="1"/>
</dbReference>
<keyword evidence="3" id="KW-0249">Electron transport</keyword>
<dbReference type="InterPro" id="IPR000923">
    <property type="entry name" value="BlueCu_1"/>
</dbReference>
<reference evidence="8 9" key="1">
    <citation type="submission" date="2023-07" db="EMBL/GenBank/DDBJ databases">
        <title>Comparative genomics of wheat-associated soil bacteria to identify genetic determinants of phenazine resistance.</title>
        <authorList>
            <person name="Mouncey N."/>
        </authorList>
    </citation>
    <scope>NUCLEOTIDE SEQUENCE [LARGE SCALE GENOMIC DNA]</scope>
    <source>
        <strain evidence="8 9">W2I16</strain>
    </source>
</reference>
<sequence>MTNPRTRNRVLLGVAASGLTALLAACGSGGYGSSTGATTTPAPTKAGTSATRVTAVLTDFHIQLPTHKYRPGQYTFTAENKGQHQHALELVGPGGSNRSKTLNPGQSTALTLTLKSGTYQVFCPIGGHRDLGMNTKIAVGGTPAPSGSGNTTSPRNGY</sequence>
<feature type="compositionally biased region" description="Polar residues" evidence="5">
    <location>
        <begin position="145"/>
        <end position="158"/>
    </location>
</feature>
<evidence type="ECO:0000313" key="8">
    <source>
        <dbReference type="EMBL" id="MDQ0935791.1"/>
    </source>
</evidence>
<keyword evidence="6" id="KW-0732">Signal</keyword>
<keyword evidence="9" id="KW-1185">Reference proteome</keyword>
<gene>
    <name evidence="8" type="ORF">QFZ49_005763</name>
</gene>
<protein>
    <submittedName>
        <fullName evidence="8">Plastocyanin</fullName>
    </submittedName>
</protein>
<evidence type="ECO:0000313" key="9">
    <source>
        <dbReference type="Proteomes" id="UP001223072"/>
    </source>
</evidence>
<feature type="chain" id="PRO_5045370702" evidence="6">
    <location>
        <begin position="25"/>
        <end position="158"/>
    </location>
</feature>
<keyword evidence="1" id="KW-0813">Transport</keyword>
<evidence type="ECO:0000256" key="4">
    <source>
        <dbReference type="ARBA" id="ARBA00023008"/>
    </source>
</evidence>
<dbReference type="PROSITE" id="PS00196">
    <property type="entry name" value="COPPER_BLUE"/>
    <property type="match status" value="1"/>
</dbReference>
<keyword evidence="2" id="KW-0479">Metal-binding</keyword>